<accession>A0A2A6K8C8</accession>
<dbReference type="Proteomes" id="UP001268610">
    <property type="component" value="Unassembled WGS sequence"/>
</dbReference>
<reference evidence="3" key="2">
    <citation type="submission" date="2023-04" db="EMBL/GenBank/DDBJ databases">
        <title>Genomic characterization of faba bean (Vicia faba) microsymbionts in Mexican soils.</title>
        <authorList>
            <person name="Rivera Orduna F.N."/>
            <person name="Guevara-Luna J."/>
            <person name="Yan J."/>
            <person name="Arroyo-Herrera I."/>
            <person name="Li Y."/>
            <person name="Vasquez-Murrieta M.S."/>
            <person name="Wang E.T."/>
        </authorList>
    </citation>
    <scope>NUCLEOTIDE SEQUENCE</scope>
    <source>
        <strain evidence="3">CH26</strain>
    </source>
</reference>
<evidence type="ECO:0000313" key="5">
    <source>
        <dbReference type="Proteomes" id="UP000219914"/>
    </source>
</evidence>
<dbReference type="AlphaFoldDB" id="A0A2A6K8C8"/>
<sequence>MRLLIVEDELGIALAIEDVAIDAGFEIAGIAGNKSEALELGSVADIAIIDVRLGDGLTGPSIARALFSGFGLGVVYFTVNPGLIENPKGRPAISKPTCPERIADALSMAAKNARARTHRVASEPTFH</sequence>
<dbReference type="RefSeq" id="WP_097536073.1">
    <property type="nucleotide sequence ID" value="NZ_JAVLSD010000034.1"/>
</dbReference>
<evidence type="ECO:0000313" key="6">
    <source>
        <dbReference type="Proteomes" id="UP001268610"/>
    </source>
</evidence>
<feature type="modified residue" description="4-aspartylphosphate" evidence="1">
    <location>
        <position position="50"/>
    </location>
</feature>
<organism evidence="3 6">
    <name type="scientific">Rhizobium hidalgonense</name>
    <dbReference type="NCBI Taxonomy" id="1538159"/>
    <lineage>
        <taxon>Bacteria</taxon>
        <taxon>Pseudomonadati</taxon>
        <taxon>Pseudomonadota</taxon>
        <taxon>Alphaproteobacteria</taxon>
        <taxon>Hyphomicrobiales</taxon>
        <taxon>Rhizobiaceae</taxon>
        <taxon>Rhizobium/Agrobacterium group</taxon>
        <taxon>Rhizobium</taxon>
    </lineage>
</organism>
<evidence type="ECO:0000313" key="3">
    <source>
        <dbReference type="EMBL" id="MDR9777036.1"/>
    </source>
</evidence>
<feature type="domain" description="Response regulatory" evidence="2">
    <location>
        <begin position="2"/>
        <end position="110"/>
    </location>
</feature>
<dbReference type="PROSITE" id="PS50110">
    <property type="entry name" value="RESPONSE_REGULATORY"/>
    <property type="match status" value="1"/>
</dbReference>
<dbReference type="SMART" id="SM00448">
    <property type="entry name" value="REC"/>
    <property type="match status" value="1"/>
</dbReference>
<gene>
    <name evidence="4" type="ORF">CO674_23015</name>
    <name evidence="3" type="ORF">RJJ65_31240</name>
</gene>
<dbReference type="InterPro" id="IPR001789">
    <property type="entry name" value="Sig_transdc_resp-reg_receiver"/>
</dbReference>
<dbReference type="Proteomes" id="UP000219914">
    <property type="component" value="Unassembled WGS sequence"/>
</dbReference>
<comment type="caution">
    <text evidence="3">The sequence shown here is derived from an EMBL/GenBank/DDBJ whole genome shotgun (WGS) entry which is preliminary data.</text>
</comment>
<reference evidence="4 5" key="1">
    <citation type="submission" date="2017-09" db="EMBL/GenBank/DDBJ databases">
        <title>Comparative genomics of rhizobia isolated from Phaseolus vulgaris in China.</title>
        <authorList>
            <person name="Tong W."/>
        </authorList>
    </citation>
    <scope>NUCLEOTIDE SEQUENCE [LARGE SCALE GENOMIC DNA]</scope>
    <source>
        <strain evidence="4 5">FH14</strain>
    </source>
</reference>
<evidence type="ECO:0000259" key="2">
    <source>
        <dbReference type="PROSITE" id="PS50110"/>
    </source>
</evidence>
<dbReference type="EMBL" id="NWSY01000019">
    <property type="protein sequence ID" value="PDT21156.1"/>
    <property type="molecule type" value="Genomic_DNA"/>
</dbReference>
<dbReference type="SUPFAM" id="SSF52172">
    <property type="entry name" value="CheY-like"/>
    <property type="match status" value="1"/>
</dbReference>
<dbReference type="EMBL" id="JAVLSF010000032">
    <property type="protein sequence ID" value="MDR9777036.1"/>
    <property type="molecule type" value="Genomic_DNA"/>
</dbReference>
<dbReference type="GO" id="GO:0000160">
    <property type="term" value="P:phosphorelay signal transduction system"/>
    <property type="evidence" value="ECO:0007669"/>
    <property type="project" value="InterPro"/>
</dbReference>
<keyword evidence="5" id="KW-1185">Reference proteome</keyword>
<proteinExistence type="predicted"/>
<name>A0A2A6K8C8_9HYPH</name>
<evidence type="ECO:0000256" key="1">
    <source>
        <dbReference type="PROSITE-ProRule" id="PRU00169"/>
    </source>
</evidence>
<keyword evidence="1" id="KW-0597">Phosphoprotein</keyword>
<dbReference type="InterPro" id="IPR011006">
    <property type="entry name" value="CheY-like_superfamily"/>
</dbReference>
<protein>
    <submittedName>
        <fullName evidence="3">Response regulator</fullName>
    </submittedName>
</protein>
<evidence type="ECO:0000313" key="4">
    <source>
        <dbReference type="EMBL" id="PDT21156.1"/>
    </source>
</evidence>
<dbReference type="Gene3D" id="3.40.50.2300">
    <property type="match status" value="1"/>
</dbReference>